<dbReference type="Gene3D" id="2.60.120.1360">
    <property type="match status" value="1"/>
</dbReference>
<feature type="region of interest" description="Disordered" evidence="1">
    <location>
        <begin position="470"/>
        <end position="492"/>
    </location>
</feature>
<protein>
    <submittedName>
        <fullName evidence="3">Lysophospholipase L1-like esterase</fullName>
    </submittedName>
</protein>
<proteinExistence type="predicted"/>
<evidence type="ECO:0000256" key="2">
    <source>
        <dbReference type="SAM" id="Phobius"/>
    </source>
</evidence>
<name>A0A368ZZH5_9FLAO</name>
<dbReference type="InterPro" id="IPR036514">
    <property type="entry name" value="SGNH_hydro_sf"/>
</dbReference>
<reference evidence="3 4" key="1">
    <citation type="submission" date="2018-07" db="EMBL/GenBank/DDBJ databases">
        <title>Genomic Encyclopedia of Type Strains, Phase IV (KMG-IV): sequencing the most valuable type-strain genomes for metagenomic binning, comparative biology and taxonomic classification.</title>
        <authorList>
            <person name="Goeker M."/>
        </authorList>
    </citation>
    <scope>NUCLEOTIDE SEQUENCE [LARGE SCALE GENOMIC DNA]</scope>
    <source>
        <strain evidence="3 4">DSM 21410</strain>
    </source>
</reference>
<keyword evidence="2" id="KW-0812">Transmembrane</keyword>
<dbReference type="EMBL" id="QPJS01000004">
    <property type="protein sequence ID" value="RCX02333.1"/>
    <property type="molecule type" value="Genomic_DNA"/>
</dbReference>
<organism evidence="3 4">
    <name type="scientific">Schleiferia thermophila</name>
    <dbReference type="NCBI Taxonomy" id="884107"/>
    <lineage>
        <taxon>Bacteria</taxon>
        <taxon>Pseudomonadati</taxon>
        <taxon>Bacteroidota</taxon>
        <taxon>Flavobacteriia</taxon>
        <taxon>Flavobacteriales</taxon>
        <taxon>Schleiferiaceae</taxon>
        <taxon>Schleiferia</taxon>
    </lineage>
</organism>
<dbReference type="Proteomes" id="UP000253517">
    <property type="component" value="Unassembled WGS sequence"/>
</dbReference>
<keyword evidence="2" id="KW-1133">Transmembrane helix</keyword>
<accession>A0A368ZZH5</accession>
<feature type="compositionally biased region" description="Polar residues" evidence="1">
    <location>
        <begin position="483"/>
        <end position="492"/>
    </location>
</feature>
<dbReference type="RefSeq" id="WP_037358935.1">
    <property type="nucleotide sequence ID" value="NZ_BHZF01000005.1"/>
</dbReference>
<dbReference type="GO" id="GO:0016788">
    <property type="term" value="F:hydrolase activity, acting on ester bonds"/>
    <property type="evidence" value="ECO:0007669"/>
    <property type="project" value="UniProtKB-ARBA"/>
</dbReference>
<dbReference type="AlphaFoldDB" id="A0A368ZZH5"/>
<comment type="caution">
    <text evidence="3">The sequence shown here is derived from an EMBL/GenBank/DDBJ whole genome shotgun (WGS) entry which is preliminary data.</text>
</comment>
<keyword evidence="2" id="KW-0472">Membrane</keyword>
<evidence type="ECO:0000256" key="1">
    <source>
        <dbReference type="SAM" id="MobiDB-lite"/>
    </source>
</evidence>
<evidence type="ECO:0000313" key="4">
    <source>
        <dbReference type="Proteomes" id="UP000253517"/>
    </source>
</evidence>
<evidence type="ECO:0000313" key="3">
    <source>
        <dbReference type="EMBL" id="RCX02333.1"/>
    </source>
</evidence>
<dbReference type="Gene3D" id="3.40.50.1110">
    <property type="entry name" value="SGNH hydrolase"/>
    <property type="match status" value="1"/>
</dbReference>
<gene>
    <name evidence="3" type="ORF">DES35_10493</name>
</gene>
<keyword evidence="4" id="KW-1185">Reference proteome</keyword>
<dbReference type="SUPFAM" id="SSF52266">
    <property type="entry name" value="SGNH hydrolase"/>
    <property type="match status" value="1"/>
</dbReference>
<feature type="transmembrane region" description="Helical" evidence="2">
    <location>
        <begin position="12"/>
        <end position="29"/>
    </location>
</feature>
<sequence>MNKDITPKDVFIFFLNAGVILLLLMAWIPEQGFTLLGRKIYFATFSDFGWGTTNLSKTPSSVTDSLQHSGAPDSIAIQPAARKKRPLLLYSGKVSPLAGFYEITTKGNPIKGTIRVIHYGDSQIENDRISSYLRERWQSLIGGGGMGYLPANAWIPHLSATHSNSDNWMRYTAFGRSHPDITHRRFGPFQSFARFTPADTALCHSVQNAWIEVSASNRGFKNTLHYNQLKVWLGNNAMDFEIAVSQNGTLLQHFLIPPLLEKDTALLIPLNEMGSTVRLEFSARHSPDVYGISLESSTGLVLDNVPMRGADGTSFARTDLKQLAHFFKKEKTALIILQFGGNAVPYLKDREAAGRSAANIARQVRLLRKLSENTPILFIGPSDMSVKVRDAFVTHPLLSDYRDSLILHITSAGAAYYDLMEAMGGEGSMVRWVTSDPPLAATDYIHFTPAGARLAAEKLYEILESDRMQHLKNRKRKPEPPNHTHSVNEPGI</sequence>